<dbReference type="EMBL" id="JBBNAG010000012">
    <property type="protein sequence ID" value="KAK9089446.1"/>
    <property type="molecule type" value="Genomic_DNA"/>
</dbReference>
<evidence type="ECO:0000313" key="2">
    <source>
        <dbReference type="EMBL" id="KAK9089446.1"/>
    </source>
</evidence>
<dbReference type="InterPro" id="IPR006566">
    <property type="entry name" value="FBD"/>
</dbReference>
<reference evidence="2 3" key="1">
    <citation type="submission" date="2024-01" db="EMBL/GenBank/DDBJ databases">
        <title>Genome assemblies of Stephania.</title>
        <authorList>
            <person name="Yang L."/>
        </authorList>
    </citation>
    <scope>NUCLEOTIDE SEQUENCE [LARGE SCALE GENOMIC DNA]</scope>
    <source>
        <strain evidence="2">JXDWG</strain>
        <tissue evidence="2">Leaf</tissue>
    </source>
</reference>
<proteinExistence type="predicted"/>
<evidence type="ECO:0000313" key="3">
    <source>
        <dbReference type="Proteomes" id="UP001419268"/>
    </source>
</evidence>
<keyword evidence="3" id="KW-1185">Reference proteome</keyword>
<comment type="caution">
    <text evidence="2">The sequence shown here is derived from an EMBL/GenBank/DDBJ whole genome shotgun (WGS) entry which is preliminary data.</text>
</comment>
<organism evidence="2 3">
    <name type="scientific">Stephania cephalantha</name>
    <dbReference type="NCBI Taxonomy" id="152367"/>
    <lineage>
        <taxon>Eukaryota</taxon>
        <taxon>Viridiplantae</taxon>
        <taxon>Streptophyta</taxon>
        <taxon>Embryophyta</taxon>
        <taxon>Tracheophyta</taxon>
        <taxon>Spermatophyta</taxon>
        <taxon>Magnoliopsida</taxon>
        <taxon>Ranunculales</taxon>
        <taxon>Menispermaceae</taxon>
        <taxon>Menispermoideae</taxon>
        <taxon>Cissampelideae</taxon>
        <taxon>Stephania</taxon>
    </lineage>
</organism>
<evidence type="ECO:0000259" key="1">
    <source>
        <dbReference type="Pfam" id="PF08387"/>
    </source>
</evidence>
<name>A0AAP0HM60_9MAGN</name>
<feature type="domain" description="FBD" evidence="1">
    <location>
        <begin position="132"/>
        <end position="173"/>
    </location>
</feature>
<accession>A0AAP0HM60</accession>
<gene>
    <name evidence="2" type="ORF">Scep_028528</name>
</gene>
<sequence length="214" mass="24233">MGISRIPVIDQNSLNNWISFAIMQNLKELHTCFVGAFRHIDIPSQIFTASPIAIFILRNDSFPNVEALKLPQAILSAPNLSTLELCGVEFPKSNSQGVVVFTCLLLESFVLRRISHGFLPHKKKDKLLVSEQCSLHNLKYAAIRGIRQGETETKLEFLRFLLKYATRLNRMTFKIGKEKHEVTGDALLKFNNPRQLCVMFAAGVHEIVLLDEQV</sequence>
<protein>
    <recommendedName>
        <fullName evidence="1">FBD domain-containing protein</fullName>
    </recommendedName>
</protein>
<dbReference type="Proteomes" id="UP001419268">
    <property type="component" value="Unassembled WGS sequence"/>
</dbReference>
<dbReference type="AlphaFoldDB" id="A0AAP0HM60"/>
<dbReference type="Pfam" id="PF08387">
    <property type="entry name" value="FBD"/>
    <property type="match status" value="1"/>
</dbReference>